<dbReference type="AlphaFoldDB" id="A0A1Y1JZ60"/>
<dbReference type="EMBL" id="GEZM01101307">
    <property type="protein sequence ID" value="JAV52695.1"/>
    <property type="molecule type" value="Transcribed_RNA"/>
</dbReference>
<name>A0A1Y1JZ60_PHOPY</name>
<organism evidence="1">
    <name type="scientific">Photinus pyralis</name>
    <name type="common">Common eastern firefly</name>
    <name type="synonym">Lampyris pyralis</name>
    <dbReference type="NCBI Taxonomy" id="7054"/>
    <lineage>
        <taxon>Eukaryota</taxon>
        <taxon>Metazoa</taxon>
        <taxon>Ecdysozoa</taxon>
        <taxon>Arthropoda</taxon>
        <taxon>Hexapoda</taxon>
        <taxon>Insecta</taxon>
        <taxon>Pterygota</taxon>
        <taxon>Neoptera</taxon>
        <taxon>Endopterygota</taxon>
        <taxon>Coleoptera</taxon>
        <taxon>Polyphaga</taxon>
        <taxon>Elateriformia</taxon>
        <taxon>Elateroidea</taxon>
        <taxon>Lampyridae</taxon>
        <taxon>Lampyrinae</taxon>
        <taxon>Photinus</taxon>
    </lineage>
</organism>
<protein>
    <submittedName>
        <fullName evidence="1">Uncharacterized protein</fullName>
    </submittedName>
</protein>
<reference evidence="1" key="1">
    <citation type="journal article" date="2016" name="Sci. Rep.">
        <title>Molecular characterization of firefly nuptial gifts: a multi-omics approach sheds light on postcopulatory sexual selection.</title>
        <authorList>
            <person name="Al-Wathiqui N."/>
            <person name="Fallon T.R."/>
            <person name="South A."/>
            <person name="Weng J.K."/>
            <person name="Lewis S.M."/>
        </authorList>
    </citation>
    <scope>NUCLEOTIDE SEQUENCE</scope>
</reference>
<sequence>MDQQALQQQPDFTAAARALEVVVDNVRLCSNIPAVDSGAAQGRRMDAIMEQLVLLNQKLDALDVKVTTSDKNSRARAANAIVISPLMELTPMHNVRTGEEISDCPATLGQLEELSLQELARLLRELGEPVPRAERERRRLVKLAFGLRTREV</sequence>
<accession>A0A1Y1JZ60</accession>
<proteinExistence type="predicted"/>
<evidence type="ECO:0000313" key="1">
    <source>
        <dbReference type="EMBL" id="JAV52695.1"/>
    </source>
</evidence>